<accession>A0A8K0D0A1</accession>
<dbReference type="OrthoDB" id="8050127at2759"/>
<gene>
    <name evidence="2" type="ORF">ILUMI_13678</name>
</gene>
<evidence type="ECO:0000313" key="3">
    <source>
        <dbReference type="Proteomes" id="UP000801492"/>
    </source>
</evidence>
<proteinExistence type="predicted"/>
<evidence type="ECO:0000313" key="2">
    <source>
        <dbReference type="EMBL" id="KAF2892495.1"/>
    </source>
</evidence>
<sequence>MYPAPRERRTYTQTIHPETTYAQMLQQSTQPTQATPAQRSSELTELKNMMKNLMEQLGTLLNLLTTSDTEKASGFAQHLSEVFQPHAINSTQAKENEIQQILGAPSYKKVHNRRNQNSNSKSTHPKQAPGWREILKEERNCKKNEKKRIRTRYKWLELSPLGNTARSQQATIPGSFLHKKKKKRESLLSVTKDDETWIEGWSETHEERLMYTRYEGGIERIVTLNREVTEVSLQGQRQIPTSDIGKLQNDELGKEVADRINSVSFSGSSRSALPQRLLRESSKCMNEYPPITGFTEDVKEMVPKTLQIMLSDVIEENKKEDKQNATPGGILKDQAITKLSAIPSAEKTATVQKIPMQTFRRDKRIGIERIPKNIFTLKEPSRKWLYRLITVLHLDFINFYTPASVPHMLSGHSYARAIWAHCATLCALSTIVWEESEISEEEKKRFSLTLDFSSRALRFSKLEQDEIISKLRQQVQKLEVQRQYNEVQLDKRKWIDEQTDKTERAETRGYRKESYNNIRQLPIKGFERNRPVRDKPVNLLTSVGDQIKQSKQYFSRMFNPMHKQETEDNAQFQQVFAQRMTDMIIKLNNLNRDTKLVGLKINIKKTKDIRVNEGSDNPLEIEGEVVKKVEAFQYLESIVTINGGSGEDV</sequence>
<organism evidence="2 3">
    <name type="scientific">Ignelater luminosus</name>
    <name type="common">Cucubano</name>
    <name type="synonym">Pyrophorus luminosus</name>
    <dbReference type="NCBI Taxonomy" id="2038154"/>
    <lineage>
        <taxon>Eukaryota</taxon>
        <taxon>Metazoa</taxon>
        <taxon>Ecdysozoa</taxon>
        <taxon>Arthropoda</taxon>
        <taxon>Hexapoda</taxon>
        <taxon>Insecta</taxon>
        <taxon>Pterygota</taxon>
        <taxon>Neoptera</taxon>
        <taxon>Endopterygota</taxon>
        <taxon>Coleoptera</taxon>
        <taxon>Polyphaga</taxon>
        <taxon>Elateriformia</taxon>
        <taxon>Elateroidea</taxon>
        <taxon>Elateridae</taxon>
        <taxon>Agrypninae</taxon>
        <taxon>Pyrophorini</taxon>
        <taxon>Ignelater</taxon>
    </lineage>
</organism>
<dbReference type="AlphaFoldDB" id="A0A8K0D0A1"/>
<keyword evidence="3" id="KW-1185">Reference proteome</keyword>
<dbReference type="EMBL" id="VTPC01008714">
    <property type="protein sequence ID" value="KAF2892495.1"/>
    <property type="molecule type" value="Genomic_DNA"/>
</dbReference>
<dbReference type="Proteomes" id="UP000801492">
    <property type="component" value="Unassembled WGS sequence"/>
</dbReference>
<protein>
    <submittedName>
        <fullName evidence="2">Uncharacterized protein</fullName>
    </submittedName>
</protein>
<comment type="caution">
    <text evidence="2">The sequence shown here is derived from an EMBL/GenBank/DDBJ whole genome shotgun (WGS) entry which is preliminary data.</text>
</comment>
<name>A0A8K0D0A1_IGNLU</name>
<evidence type="ECO:0000256" key="1">
    <source>
        <dbReference type="SAM" id="MobiDB-lite"/>
    </source>
</evidence>
<reference evidence="2" key="1">
    <citation type="submission" date="2019-08" db="EMBL/GenBank/DDBJ databases">
        <title>The genome of the North American firefly Photinus pyralis.</title>
        <authorList>
            <consortium name="Photinus pyralis genome working group"/>
            <person name="Fallon T.R."/>
            <person name="Sander Lower S.E."/>
            <person name="Weng J.-K."/>
        </authorList>
    </citation>
    <scope>NUCLEOTIDE SEQUENCE</scope>
    <source>
        <strain evidence="2">TRF0915ILg1</strain>
        <tissue evidence="2">Whole body</tissue>
    </source>
</reference>
<feature type="region of interest" description="Disordered" evidence="1">
    <location>
        <begin position="104"/>
        <end position="132"/>
    </location>
</feature>